<proteinExistence type="inferred from homology"/>
<dbReference type="RefSeq" id="WP_123742569.1">
    <property type="nucleotide sequence ID" value="NZ_RJKM01000001.1"/>
</dbReference>
<feature type="domain" description="Methionyl/Leucyl tRNA synthetase" evidence="8">
    <location>
        <begin position="9"/>
        <end position="398"/>
    </location>
</feature>
<dbReference type="InterPro" id="IPR015413">
    <property type="entry name" value="Methionyl/Leucyl_tRNA_Synth"/>
</dbReference>
<dbReference type="AlphaFoldDB" id="A0A3N1H293"/>
<name>A0A3N1H293_9PSEU</name>
<comment type="similarity">
    <text evidence="7">Belongs to the class-I aminoacyl-tRNA synthetase family.</text>
</comment>
<evidence type="ECO:0000256" key="5">
    <source>
        <dbReference type="ARBA" id="ARBA00023146"/>
    </source>
</evidence>
<keyword evidence="10" id="KW-1185">Reference proteome</keyword>
<dbReference type="OrthoDB" id="9810191at2"/>
<dbReference type="PROSITE" id="PS00178">
    <property type="entry name" value="AA_TRNA_LIGASE_I"/>
    <property type="match status" value="1"/>
</dbReference>
<reference evidence="9 10" key="1">
    <citation type="submission" date="2018-11" db="EMBL/GenBank/DDBJ databases">
        <title>Sequencing the genomes of 1000 actinobacteria strains.</title>
        <authorList>
            <person name="Klenk H.-P."/>
        </authorList>
    </citation>
    <scope>NUCLEOTIDE SEQUENCE [LARGE SCALE GENOMIC DNA]</scope>
    <source>
        <strain evidence="9 10">DSM 44231</strain>
    </source>
</reference>
<dbReference type="PANTHER" id="PTHR45765:SF1">
    <property type="entry name" value="METHIONINE--TRNA LIGASE, CYTOPLASMIC"/>
    <property type="match status" value="1"/>
</dbReference>
<dbReference type="InterPro" id="IPR014729">
    <property type="entry name" value="Rossmann-like_a/b/a_fold"/>
</dbReference>
<evidence type="ECO:0000259" key="8">
    <source>
        <dbReference type="Pfam" id="PF09334"/>
    </source>
</evidence>
<keyword evidence="1 7" id="KW-0436">Ligase</keyword>
<gene>
    <name evidence="9" type="ORF">EDD40_1894</name>
</gene>
<dbReference type="Proteomes" id="UP000268727">
    <property type="component" value="Unassembled WGS sequence"/>
</dbReference>
<comment type="caution">
    <text evidence="9">The sequence shown here is derived from an EMBL/GenBank/DDBJ whole genome shotgun (WGS) entry which is preliminary data.</text>
</comment>
<accession>A0A3N1H293</accession>
<dbReference type="SUPFAM" id="SSF52374">
    <property type="entry name" value="Nucleotidylyl transferase"/>
    <property type="match status" value="1"/>
</dbReference>
<dbReference type="PANTHER" id="PTHR45765">
    <property type="entry name" value="METHIONINE--TRNA LIGASE"/>
    <property type="match status" value="1"/>
</dbReference>
<evidence type="ECO:0000256" key="4">
    <source>
        <dbReference type="ARBA" id="ARBA00022917"/>
    </source>
</evidence>
<dbReference type="Pfam" id="PF09334">
    <property type="entry name" value="tRNA-synt_1g"/>
    <property type="match status" value="1"/>
</dbReference>
<dbReference type="InterPro" id="IPR029038">
    <property type="entry name" value="MetRS_Zn"/>
</dbReference>
<dbReference type="Gene3D" id="2.20.28.20">
    <property type="entry name" value="Methionyl-tRNA synthetase, Zn-domain"/>
    <property type="match status" value="1"/>
</dbReference>
<dbReference type="InterPro" id="IPR023458">
    <property type="entry name" value="Met-tRNA_ligase_1"/>
</dbReference>
<evidence type="ECO:0000313" key="9">
    <source>
        <dbReference type="EMBL" id="ROP36620.1"/>
    </source>
</evidence>
<dbReference type="GO" id="GO:0005524">
    <property type="term" value="F:ATP binding"/>
    <property type="evidence" value="ECO:0007669"/>
    <property type="project" value="UniProtKB-KW"/>
</dbReference>
<evidence type="ECO:0000256" key="3">
    <source>
        <dbReference type="ARBA" id="ARBA00022840"/>
    </source>
</evidence>
<evidence type="ECO:0000256" key="1">
    <source>
        <dbReference type="ARBA" id="ARBA00022598"/>
    </source>
</evidence>
<dbReference type="GO" id="GO:0005829">
    <property type="term" value="C:cytosol"/>
    <property type="evidence" value="ECO:0007669"/>
    <property type="project" value="TreeGrafter"/>
</dbReference>
<keyword evidence="2 7" id="KW-0547">Nucleotide-binding</keyword>
<keyword evidence="5 7" id="KW-0030">Aminoacyl-tRNA synthetase</keyword>
<protein>
    <submittedName>
        <fullName evidence="9">Methionyl-tRNA synthetase</fullName>
    </submittedName>
</protein>
<dbReference type="InterPro" id="IPR001412">
    <property type="entry name" value="aa-tRNA-synth_I_CS"/>
</dbReference>
<evidence type="ECO:0000256" key="2">
    <source>
        <dbReference type="ARBA" id="ARBA00022741"/>
    </source>
</evidence>
<sequence>MTTRSRPAIVVAATPTSNGDLHVGHMSGPYLGGDVYARYLRATGRQVLYTTCTDDSQSYVVSTAHRRGLAPDELVRTSMAKIERSLDAMGTLMPGLPPIDDRYRATVLDFLKELHAAGRFHLRKVQLPYARNAGAFLYDGLVTGTCPSCLASSCGGACENCGHPNNFDELLDPKYTIDPSDTVVYRECEILVLPMEDYRERLTSYYAARTPRWRPHARQLIGELLSKPLPDIPVTIPGTWGIAAPFPETPGQIVYPWVEAMPASMYATWWTATQLGRPTAEVDELWRADHDAELVYFHGFDNVYHWGLVDLVMLLAHGDKYTTPESNVCNEFYDLDGEKFSTSRNHLIWSADLLAEVPRDLVRFYLALTGPEFQRANFTRESLHTTTTRRLITPWNDLAEAIALAMVGVDGTRPLVTTEAGRWRAATVLKRFRLCYDLPGFSMGRAAETIVTQLGRLRSLADAVDHRRNGAAPTQPGDLLLEARTLLACAAPILVDVAADVSAQGVDLSISDDMPAEIRPFRFPSLPGTHAHAGQHVALDGVS</sequence>
<comment type="catalytic activity">
    <reaction evidence="6">
        <text>tRNA(Met) + L-methionine + ATP = L-methionyl-tRNA(Met) + AMP + diphosphate</text>
        <dbReference type="Rhea" id="RHEA:13481"/>
        <dbReference type="Rhea" id="RHEA-COMP:9667"/>
        <dbReference type="Rhea" id="RHEA-COMP:9698"/>
        <dbReference type="ChEBI" id="CHEBI:30616"/>
        <dbReference type="ChEBI" id="CHEBI:33019"/>
        <dbReference type="ChEBI" id="CHEBI:57844"/>
        <dbReference type="ChEBI" id="CHEBI:78442"/>
        <dbReference type="ChEBI" id="CHEBI:78530"/>
        <dbReference type="ChEBI" id="CHEBI:456215"/>
        <dbReference type="EC" id="6.1.1.10"/>
    </reaction>
</comment>
<evidence type="ECO:0000256" key="6">
    <source>
        <dbReference type="ARBA" id="ARBA00047364"/>
    </source>
</evidence>
<dbReference type="GO" id="GO:0004825">
    <property type="term" value="F:methionine-tRNA ligase activity"/>
    <property type="evidence" value="ECO:0007669"/>
    <property type="project" value="UniProtKB-EC"/>
</dbReference>
<keyword evidence="4 7" id="KW-0648">Protein biosynthesis</keyword>
<dbReference type="EMBL" id="RJKM01000001">
    <property type="protein sequence ID" value="ROP36620.1"/>
    <property type="molecule type" value="Genomic_DNA"/>
</dbReference>
<dbReference type="GO" id="GO:0006431">
    <property type="term" value="P:methionyl-tRNA aminoacylation"/>
    <property type="evidence" value="ECO:0007669"/>
    <property type="project" value="TreeGrafter"/>
</dbReference>
<organism evidence="9 10">
    <name type="scientific">Saccharothrix texasensis</name>
    <dbReference type="NCBI Taxonomy" id="103734"/>
    <lineage>
        <taxon>Bacteria</taxon>
        <taxon>Bacillati</taxon>
        <taxon>Actinomycetota</taxon>
        <taxon>Actinomycetes</taxon>
        <taxon>Pseudonocardiales</taxon>
        <taxon>Pseudonocardiaceae</taxon>
        <taxon>Saccharothrix</taxon>
    </lineage>
</organism>
<evidence type="ECO:0000313" key="10">
    <source>
        <dbReference type="Proteomes" id="UP000268727"/>
    </source>
</evidence>
<keyword evidence="3 7" id="KW-0067">ATP-binding</keyword>
<dbReference type="Gene3D" id="3.40.50.620">
    <property type="entry name" value="HUPs"/>
    <property type="match status" value="1"/>
</dbReference>
<evidence type="ECO:0000256" key="7">
    <source>
        <dbReference type="RuleBase" id="RU363039"/>
    </source>
</evidence>